<evidence type="ECO:0000256" key="15">
    <source>
        <dbReference type="ARBA" id="ARBA00048235"/>
    </source>
</evidence>
<proteinExistence type="inferred from homology"/>
<evidence type="ECO:0000256" key="12">
    <source>
        <dbReference type="ARBA" id="ARBA00039850"/>
    </source>
</evidence>
<evidence type="ECO:0000256" key="5">
    <source>
        <dbReference type="ARBA" id="ARBA00022630"/>
    </source>
</evidence>
<dbReference type="GO" id="GO:0003853">
    <property type="term" value="F:short-chain 2-methyl fatty acyl-CoA dehydrogenase activity"/>
    <property type="evidence" value="ECO:0007669"/>
    <property type="project" value="UniProtKB-EC"/>
</dbReference>
<evidence type="ECO:0000256" key="21">
    <source>
        <dbReference type="ARBA" id="ARBA00051903"/>
    </source>
</evidence>
<comment type="catalytic activity">
    <reaction evidence="20">
        <text>(2S)-2-methylbutanoyl-CoA + oxidized [electron-transfer flavoprotein] + H(+) = (2E)-2-methylbut-2-enoyl-CoA + reduced [electron-transfer flavoprotein]</text>
        <dbReference type="Rhea" id="RHEA:48256"/>
        <dbReference type="Rhea" id="RHEA-COMP:10685"/>
        <dbReference type="Rhea" id="RHEA-COMP:10686"/>
        <dbReference type="ChEBI" id="CHEBI:15378"/>
        <dbReference type="ChEBI" id="CHEBI:57337"/>
        <dbReference type="ChEBI" id="CHEBI:57692"/>
        <dbReference type="ChEBI" id="CHEBI:58307"/>
        <dbReference type="ChEBI" id="CHEBI:88166"/>
    </reaction>
    <physiologicalReaction direction="left-to-right" evidence="20">
        <dbReference type="Rhea" id="RHEA:48257"/>
    </physiologicalReaction>
</comment>
<comment type="pathway">
    <text evidence="2">Lipid metabolism; mitochondrial fatty acid beta-oxidation.</text>
</comment>
<evidence type="ECO:0000256" key="3">
    <source>
        <dbReference type="ARBA" id="ARBA00009347"/>
    </source>
</evidence>
<dbReference type="EC" id="1.3.8.5" evidence="11"/>
<dbReference type="PROSITE" id="PS00073">
    <property type="entry name" value="ACYL_COA_DH_2"/>
    <property type="match status" value="1"/>
</dbReference>
<dbReference type="FunFam" id="2.40.110.10:FF:000001">
    <property type="entry name" value="Acyl-CoA dehydrogenase, mitochondrial"/>
    <property type="match status" value="1"/>
</dbReference>
<evidence type="ECO:0000256" key="13">
    <source>
        <dbReference type="ARBA" id="ARBA00041537"/>
    </source>
</evidence>
<evidence type="ECO:0000256" key="14">
    <source>
        <dbReference type="ARBA" id="ARBA00042821"/>
    </source>
</evidence>
<dbReference type="PANTHER" id="PTHR43884:SF1">
    <property type="entry name" value="SHORT_BRANCHED CHAIN SPECIFIC ACYL-COA DEHYDROGENASE, MITOCHONDRIAL"/>
    <property type="match status" value="1"/>
</dbReference>
<evidence type="ECO:0000256" key="17">
    <source>
        <dbReference type="ARBA" id="ARBA00048592"/>
    </source>
</evidence>
<feature type="domain" description="Acyl-CoA dehydrogenase/oxidase N-terminal" evidence="25">
    <location>
        <begin position="2"/>
        <end position="95"/>
    </location>
</feature>
<dbReference type="InterPro" id="IPR006089">
    <property type="entry name" value="Acyl-CoA_DH_CS"/>
</dbReference>
<dbReference type="InterPro" id="IPR006091">
    <property type="entry name" value="Acyl-CoA_Oxase/DH_mid-dom"/>
</dbReference>
<comment type="catalytic activity">
    <reaction evidence="15">
        <text>2-methylbutanoyl-CoA + oxidized [electron-transfer flavoprotein] + H(+) = (2E)-2-methylbut-2-enoyl-CoA + reduced [electron-transfer flavoprotein]</text>
        <dbReference type="Rhea" id="RHEA:43780"/>
        <dbReference type="Rhea" id="RHEA-COMP:10685"/>
        <dbReference type="Rhea" id="RHEA-COMP:10686"/>
        <dbReference type="ChEBI" id="CHEBI:15378"/>
        <dbReference type="ChEBI" id="CHEBI:57336"/>
        <dbReference type="ChEBI" id="CHEBI:57337"/>
        <dbReference type="ChEBI" id="CHEBI:57692"/>
        <dbReference type="ChEBI" id="CHEBI:58307"/>
        <dbReference type="EC" id="1.3.8.5"/>
    </reaction>
    <physiologicalReaction direction="left-to-right" evidence="15">
        <dbReference type="Rhea" id="RHEA:43781"/>
    </physiologicalReaction>
</comment>
<evidence type="ECO:0000256" key="16">
    <source>
        <dbReference type="ARBA" id="ARBA00048307"/>
    </source>
</evidence>
<dbReference type="Proteomes" id="UP001626550">
    <property type="component" value="Unassembled WGS sequence"/>
</dbReference>
<dbReference type="Pfam" id="PF02771">
    <property type="entry name" value="Acyl-CoA_dh_N"/>
    <property type="match status" value="1"/>
</dbReference>
<reference evidence="26 27" key="1">
    <citation type="submission" date="2024-11" db="EMBL/GenBank/DDBJ databases">
        <title>Adaptive evolution of stress response genes in parasites aligns with host niche diversity.</title>
        <authorList>
            <person name="Hahn C."/>
            <person name="Resl P."/>
        </authorList>
    </citation>
    <scope>NUCLEOTIDE SEQUENCE [LARGE SCALE GENOMIC DNA]</scope>
    <source>
        <strain evidence="26">EGGRZ-B1_66</strain>
        <tissue evidence="26">Body</tissue>
    </source>
</reference>
<dbReference type="SUPFAM" id="SSF47203">
    <property type="entry name" value="Acyl-CoA dehydrogenase C-terminal domain-like"/>
    <property type="match status" value="1"/>
</dbReference>
<comment type="catalytic activity">
    <reaction evidence="21">
        <text>2-methylpropanoyl-CoA + oxidized [electron-transfer flavoprotein] + H(+) = 2-methylpropenoyl-CoA + reduced [electron-transfer flavoprotein]</text>
        <dbReference type="Rhea" id="RHEA:44180"/>
        <dbReference type="Rhea" id="RHEA-COMP:10685"/>
        <dbReference type="Rhea" id="RHEA-COMP:10686"/>
        <dbReference type="ChEBI" id="CHEBI:15378"/>
        <dbReference type="ChEBI" id="CHEBI:57338"/>
        <dbReference type="ChEBI" id="CHEBI:57692"/>
        <dbReference type="ChEBI" id="CHEBI:58307"/>
        <dbReference type="ChEBI" id="CHEBI:62500"/>
    </reaction>
    <physiologicalReaction direction="left-to-right" evidence="21">
        <dbReference type="Rhea" id="RHEA:44181"/>
    </physiologicalReaction>
</comment>
<dbReference type="FunFam" id="1.10.540.10:FF:000026">
    <property type="entry name" value="Acyl-CoA dehydrogenase medium chain"/>
    <property type="match status" value="1"/>
</dbReference>
<feature type="domain" description="Acyl-CoA oxidase/dehydrogenase middle" evidence="24">
    <location>
        <begin position="100"/>
        <end position="195"/>
    </location>
</feature>
<dbReference type="EMBL" id="JBJKFK010001271">
    <property type="protein sequence ID" value="KAL3313554.1"/>
    <property type="molecule type" value="Genomic_DNA"/>
</dbReference>
<dbReference type="PROSITE" id="PS00072">
    <property type="entry name" value="ACYL_COA_DH_1"/>
    <property type="match status" value="1"/>
</dbReference>
<evidence type="ECO:0000256" key="10">
    <source>
        <dbReference type="ARBA" id="ARBA00037895"/>
    </source>
</evidence>
<comment type="caution">
    <text evidence="26">The sequence shown here is derived from an EMBL/GenBank/DDBJ whole genome shotgun (WGS) entry which is preliminary data.</text>
</comment>
<evidence type="ECO:0000256" key="18">
    <source>
        <dbReference type="ARBA" id="ARBA00049096"/>
    </source>
</evidence>
<evidence type="ECO:0000256" key="19">
    <source>
        <dbReference type="ARBA" id="ARBA00049192"/>
    </source>
</evidence>
<feature type="domain" description="Acyl-CoA dehydrogenase/oxidase C-terminal" evidence="23">
    <location>
        <begin position="207"/>
        <end position="355"/>
    </location>
</feature>
<comment type="catalytic activity">
    <reaction evidence="17">
        <text>(2R)-2-methylbutanoyl-CoA + oxidized [electron-transfer flavoprotein] + H(+) = ethylacryloyl-CoA + reduced [electron-transfer flavoprotein]</text>
        <dbReference type="Rhea" id="RHEA:65296"/>
        <dbReference type="Rhea" id="RHEA-COMP:10685"/>
        <dbReference type="Rhea" id="RHEA-COMP:10686"/>
        <dbReference type="ChEBI" id="CHEBI:15378"/>
        <dbReference type="ChEBI" id="CHEBI:57692"/>
        <dbReference type="ChEBI" id="CHEBI:58307"/>
        <dbReference type="ChEBI" id="CHEBI:156439"/>
        <dbReference type="ChEBI" id="CHEBI:156440"/>
    </reaction>
    <physiologicalReaction direction="left-to-right" evidence="17">
        <dbReference type="Rhea" id="RHEA:65297"/>
    </physiologicalReaction>
</comment>
<keyword evidence="27" id="KW-1185">Reference proteome</keyword>
<protein>
    <recommendedName>
        <fullName evidence="12">Short/branched chain specific acyl-CoA dehydrogenase, mitochondrial</fullName>
        <ecNumber evidence="11">1.3.8.5</ecNumber>
    </recommendedName>
    <alternativeName>
        <fullName evidence="14">2-methyl branched chain acyl-CoA dehydrogenase</fullName>
    </alternativeName>
    <alternativeName>
        <fullName evidence="13">2-methylbutyryl-coenzyme A dehydrogenase</fullName>
    </alternativeName>
</protein>
<keyword evidence="7" id="KW-0276">Fatty acid metabolism</keyword>
<evidence type="ECO:0000256" key="7">
    <source>
        <dbReference type="ARBA" id="ARBA00022832"/>
    </source>
</evidence>
<evidence type="ECO:0000259" key="24">
    <source>
        <dbReference type="Pfam" id="PF02770"/>
    </source>
</evidence>
<dbReference type="PANTHER" id="PTHR43884">
    <property type="entry name" value="ACYL-COA DEHYDROGENASE"/>
    <property type="match status" value="1"/>
</dbReference>
<evidence type="ECO:0000256" key="9">
    <source>
        <dbReference type="ARBA" id="ARBA00023098"/>
    </source>
</evidence>
<dbReference type="InterPro" id="IPR009100">
    <property type="entry name" value="AcylCoA_DH/oxidase_NM_dom_sf"/>
</dbReference>
<comment type="pathway">
    <text evidence="10">Amino-acid degradation; L-isoleucine degradation.</text>
</comment>
<dbReference type="FunFam" id="1.20.140.10:FF:000002">
    <property type="entry name" value="Acyl-CoA dehydrogenase short/branched chain"/>
    <property type="match status" value="1"/>
</dbReference>
<keyword evidence="6 22" id="KW-0274">FAD</keyword>
<sequence length="363" mass="39598">MEIKPLVRKMDQQGFMEKELISQLFSTGLMGIEVPAQYGGADSTFFSSIIAIEEIAKVDPSIAILVDIQNTLIVTLIKQLGNEEQKSRWLPALAQDTVGSFCLSEVASGSDAFSLKTVAKPDGDDYVISGSKLWISNSVEAGLFLVMANAAPEKGYKGITTFIIPAGTKGISLGKKEDKLGLRASSTCAVHFDEVRVPKTAILGELGQGYKYAIAMLNEGRIGIAAQMLGLAQGCFDFAVNYTRERKQFGQRVWDFQAIQHQIAYLATQMEALRVFVYNTARLKEATSGGAIVKEAAMCKYLSANLAAEVTSKSIEWMGGVGFTKDYPVEKFYRDVKIGTIYEGTNNIQLNTIAKCLDRELSS</sequence>
<evidence type="ECO:0000256" key="11">
    <source>
        <dbReference type="ARBA" id="ARBA00039036"/>
    </source>
</evidence>
<evidence type="ECO:0000259" key="25">
    <source>
        <dbReference type="Pfam" id="PF02771"/>
    </source>
</evidence>
<comment type="similarity">
    <text evidence="3 22">Belongs to the acyl-CoA dehydrogenase family.</text>
</comment>
<comment type="catalytic activity">
    <reaction evidence="19">
        <text>hexanoyl-CoA + oxidized [electron-transfer flavoprotein] + H(+) = (2E)-hexenoyl-CoA + reduced [electron-transfer flavoprotein]</text>
        <dbReference type="Rhea" id="RHEA:43464"/>
        <dbReference type="Rhea" id="RHEA-COMP:10685"/>
        <dbReference type="Rhea" id="RHEA-COMP:10686"/>
        <dbReference type="ChEBI" id="CHEBI:15378"/>
        <dbReference type="ChEBI" id="CHEBI:57692"/>
        <dbReference type="ChEBI" id="CHEBI:58307"/>
        <dbReference type="ChEBI" id="CHEBI:62077"/>
        <dbReference type="ChEBI" id="CHEBI:62620"/>
    </reaction>
    <physiologicalReaction direction="left-to-right" evidence="19">
        <dbReference type="Rhea" id="RHEA:43465"/>
    </physiologicalReaction>
</comment>
<comment type="catalytic activity">
    <reaction evidence="18">
        <text>butanoyl-CoA + oxidized [electron-transfer flavoprotein] + H(+) = (2E)-butenoyl-CoA + reduced [electron-transfer flavoprotein]</text>
        <dbReference type="Rhea" id="RHEA:24004"/>
        <dbReference type="Rhea" id="RHEA-COMP:10685"/>
        <dbReference type="Rhea" id="RHEA-COMP:10686"/>
        <dbReference type="ChEBI" id="CHEBI:15378"/>
        <dbReference type="ChEBI" id="CHEBI:57332"/>
        <dbReference type="ChEBI" id="CHEBI:57371"/>
        <dbReference type="ChEBI" id="CHEBI:57692"/>
        <dbReference type="ChEBI" id="CHEBI:58307"/>
    </reaction>
    <physiologicalReaction direction="left-to-right" evidence="18">
        <dbReference type="Rhea" id="RHEA:24005"/>
    </physiologicalReaction>
</comment>
<dbReference type="InterPro" id="IPR046373">
    <property type="entry name" value="Acyl-CoA_Oxase/DH_mid-dom_sf"/>
</dbReference>
<dbReference type="InterPro" id="IPR036250">
    <property type="entry name" value="AcylCo_DH-like_C"/>
</dbReference>
<dbReference type="AlphaFoldDB" id="A0ABD2Q1Y3"/>
<evidence type="ECO:0000256" key="2">
    <source>
        <dbReference type="ARBA" id="ARBA00005198"/>
    </source>
</evidence>
<dbReference type="InterPro" id="IPR009075">
    <property type="entry name" value="AcylCo_DH/oxidase_C"/>
</dbReference>
<dbReference type="InterPro" id="IPR013786">
    <property type="entry name" value="AcylCoA_DH/ox_N"/>
</dbReference>
<evidence type="ECO:0000256" key="6">
    <source>
        <dbReference type="ARBA" id="ARBA00022827"/>
    </source>
</evidence>
<dbReference type="Gene3D" id="2.40.110.10">
    <property type="entry name" value="Butyryl-CoA Dehydrogenase, subunit A, domain 2"/>
    <property type="match status" value="1"/>
</dbReference>
<name>A0ABD2Q1Y3_9PLAT</name>
<evidence type="ECO:0000256" key="1">
    <source>
        <dbReference type="ARBA" id="ARBA00001974"/>
    </source>
</evidence>
<gene>
    <name evidence="26" type="ORF">Ciccas_007840</name>
</gene>
<dbReference type="Pfam" id="PF02770">
    <property type="entry name" value="Acyl-CoA_dh_M"/>
    <property type="match status" value="1"/>
</dbReference>
<dbReference type="InterPro" id="IPR037069">
    <property type="entry name" value="AcylCoA_DH/ox_N_sf"/>
</dbReference>
<comment type="subunit">
    <text evidence="4">Homotetramer.</text>
</comment>
<evidence type="ECO:0000259" key="23">
    <source>
        <dbReference type="Pfam" id="PF00441"/>
    </source>
</evidence>
<evidence type="ECO:0000256" key="4">
    <source>
        <dbReference type="ARBA" id="ARBA00011881"/>
    </source>
</evidence>
<dbReference type="GO" id="GO:0006631">
    <property type="term" value="P:fatty acid metabolic process"/>
    <property type="evidence" value="ECO:0007669"/>
    <property type="project" value="UniProtKB-KW"/>
</dbReference>
<dbReference type="Gene3D" id="1.10.540.10">
    <property type="entry name" value="Acyl-CoA dehydrogenase/oxidase, N-terminal domain"/>
    <property type="match status" value="1"/>
</dbReference>
<organism evidence="26 27">
    <name type="scientific">Cichlidogyrus casuarinus</name>
    <dbReference type="NCBI Taxonomy" id="1844966"/>
    <lineage>
        <taxon>Eukaryota</taxon>
        <taxon>Metazoa</taxon>
        <taxon>Spiralia</taxon>
        <taxon>Lophotrochozoa</taxon>
        <taxon>Platyhelminthes</taxon>
        <taxon>Monogenea</taxon>
        <taxon>Monopisthocotylea</taxon>
        <taxon>Dactylogyridea</taxon>
        <taxon>Ancyrocephalidae</taxon>
        <taxon>Cichlidogyrus</taxon>
    </lineage>
</organism>
<accession>A0ABD2Q1Y3</accession>
<comment type="catalytic activity">
    <reaction evidence="16">
        <text>valproyl-CoA + oxidized [electron-transfer flavoprotein] + H(+) = (2E)-2-propylpent-2-enoyl-CoA + reduced [electron-transfer flavoprotein]</text>
        <dbReference type="Rhea" id="RHEA:65344"/>
        <dbReference type="Rhea" id="RHEA-COMP:10685"/>
        <dbReference type="Rhea" id="RHEA-COMP:10686"/>
        <dbReference type="ChEBI" id="CHEBI:15378"/>
        <dbReference type="ChEBI" id="CHEBI:57692"/>
        <dbReference type="ChEBI" id="CHEBI:58307"/>
        <dbReference type="ChEBI" id="CHEBI:156457"/>
        <dbReference type="ChEBI" id="CHEBI:156458"/>
    </reaction>
    <physiologicalReaction direction="left-to-right" evidence="16">
        <dbReference type="Rhea" id="RHEA:65345"/>
    </physiologicalReaction>
</comment>
<evidence type="ECO:0000256" key="22">
    <source>
        <dbReference type="RuleBase" id="RU362125"/>
    </source>
</evidence>
<evidence type="ECO:0000256" key="8">
    <source>
        <dbReference type="ARBA" id="ARBA00023002"/>
    </source>
</evidence>
<dbReference type="SUPFAM" id="SSF56645">
    <property type="entry name" value="Acyl-CoA dehydrogenase NM domain-like"/>
    <property type="match status" value="1"/>
</dbReference>
<evidence type="ECO:0000313" key="26">
    <source>
        <dbReference type="EMBL" id="KAL3313554.1"/>
    </source>
</evidence>
<evidence type="ECO:0000256" key="20">
    <source>
        <dbReference type="ARBA" id="ARBA00049552"/>
    </source>
</evidence>
<dbReference type="PIRSF" id="PIRSF016578">
    <property type="entry name" value="HsaA"/>
    <property type="match status" value="1"/>
</dbReference>
<dbReference type="Pfam" id="PF00441">
    <property type="entry name" value="Acyl-CoA_dh_1"/>
    <property type="match status" value="1"/>
</dbReference>
<evidence type="ECO:0000313" key="27">
    <source>
        <dbReference type="Proteomes" id="UP001626550"/>
    </source>
</evidence>
<keyword evidence="8 22" id="KW-0560">Oxidoreductase</keyword>
<keyword evidence="9" id="KW-0443">Lipid metabolism</keyword>
<dbReference type="Gene3D" id="1.20.140.10">
    <property type="entry name" value="Butyryl-CoA Dehydrogenase, subunit A, domain 3"/>
    <property type="match status" value="1"/>
</dbReference>
<keyword evidence="5 22" id="KW-0285">Flavoprotein</keyword>
<comment type="cofactor">
    <cofactor evidence="1 22">
        <name>FAD</name>
        <dbReference type="ChEBI" id="CHEBI:57692"/>
    </cofactor>
</comment>